<sequence length="27" mass="2891">GAQIASGVVGRRRLTAGRGNSLWQWHG</sequence>
<protein>
    <submittedName>
        <fullName evidence="1">Uncharacterized protein</fullName>
    </submittedName>
</protein>
<feature type="non-terminal residue" evidence="1">
    <location>
        <position position="27"/>
    </location>
</feature>
<name>A0A6J4I6Z3_9CHLR</name>
<dbReference type="EMBL" id="CADCTK010000355">
    <property type="protein sequence ID" value="CAA9243123.1"/>
    <property type="molecule type" value="Genomic_DNA"/>
</dbReference>
<proteinExistence type="predicted"/>
<feature type="non-terminal residue" evidence="1">
    <location>
        <position position="1"/>
    </location>
</feature>
<evidence type="ECO:0000313" key="1">
    <source>
        <dbReference type="EMBL" id="CAA9243123.1"/>
    </source>
</evidence>
<dbReference type="AlphaFoldDB" id="A0A6J4I6Z3"/>
<accession>A0A6J4I6Z3</accession>
<organism evidence="1">
    <name type="scientific">uncultured Chloroflexia bacterium</name>
    <dbReference type="NCBI Taxonomy" id="1672391"/>
    <lineage>
        <taxon>Bacteria</taxon>
        <taxon>Bacillati</taxon>
        <taxon>Chloroflexota</taxon>
        <taxon>Chloroflexia</taxon>
        <taxon>environmental samples</taxon>
    </lineage>
</organism>
<gene>
    <name evidence="1" type="ORF">AVDCRST_MAG26-1538</name>
</gene>
<reference evidence="1" key="1">
    <citation type="submission" date="2020-02" db="EMBL/GenBank/DDBJ databases">
        <authorList>
            <person name="Meier V. D."/>
        </authorList>
    </citation>
    <scope>NUCLEOTIDE SEQUENCE</scope>
    <source>
        <strain evidence="1">AVDCRST_MAG26</strain>
    </source>
</reference>